<organism evidence="1 2">
    <name type="scientific">Trametes cubensis</name>
    <dbReference type="NCBI Taxonomy" id="1111947"/>
    <lineage>
        <taxon>Eukaryota</taxon>
        <taxon>Fungi</taxon>
        <taxon>Dikarya</taxon>
        <taxon>Basidiomycota</taxon>
        <taxon>Agaricomycotina</taxon>
        <taxon>Agaricomycetes</taxon>
        <taxon>Polyporales</taxon>
        <taxon>Polyporaceae</taxon>
        <taxon>Trametes</taxon>
    </lineage>
</organism>
<accession>A0AAD7X946</accession>
<gene>
    <name evidence="1" type="ORF">ONZ51_g7828</name>
</gene>
<sequence>MAPGASRPGSPEVVFTLPLYLQLKGRRLADQVHLLTRISMMLDVDGRTIHAAVNCDTIQTPFPRSARNPSVPSHPDAEIFVPDDLLQAPIYVVFSKIKGLRLKTRVVLQVNFFEWSSGLEIQVDIRTVDKSYTVTSKTAQLEERQGRLAQGTAGDN</sequence>
<reference evidence="1" key="1">
    <citation type="submission" date="2022-11" db="EMBL/GenBank/DDBJ databases">
        <title>Genome Sequence of Cubamyces cubensis.</title>
        <authorList>
            <person name="Buettner E."/>
        </authorList>
    </citation>
    <scope>NUCLEOTIDE SEQUENCE</scope>
    <source>
        <strain evidence="1">MPL-01</strain>
    </source>
</reference>
<name>A0AAD7X946_9APHY</name>
<evidence type="ECO:0000313" key="2">
    <source>
        <dbReference type="Proteomes" id="UP001215151"/>
    </source>
</evidence>
<keyword evidence="2" id="KW-1185">Reference proteome</keyword>
<dbReference type="AlphaFoldDB" id="A0AAD7X946"/>
<dbReference type="EMBL" id="JAPEVG010000220">
    <property type="protein sequence ID" value="KAJ8473519.1"/>
    <property type="molecule type" value="Genomic_DNA"/>
</dbReference>
<proteinExistence type="predicted"/>
<protein>
    <submittedName>
        <fullName evidence="1">Uncharacterized protein</fullName>
    </submittedName>
</protein>
<comment type="caution">
    <text evidence="1">The sequence shown here is derived from an EMBL/GenBank/DDBJ whole genome shotgun (WGS) entry which is preliminary data.</text>
</comment>
<evidence type="ECO:0000313" key="1">
    <source>
        <dbReference type="EMBL" id="KAJ8473519.1"/>
    </source>
</evidence>
<dbReference type="Proteomes" id="UP001215151">
    <property type="component" value="Unassembled WGS sequence"/>
</dbReference>